<feature type="region of interest" description="Disordered" evidence="6">
    <location>
        <begin position="245"/>
        <end position="278"/>
    </location>
</feature>
<evidence type="ECO:0000256" key="4">
    <source>
        <dbReference type="ARBA" id="ARBA00022833"/>
    </source>
</evidence>
<evidence type="ECO:0000256" key="5">
    <source>
        <dbReference type="PROSITE-ProRule" id="PRU00042"/>
    </source>
</evidence>
<dbReference type="InterPro" id="IPR050688">
    <property type="entry name" value="Zinc_finger/UBP_domain"/>
</dbReference>
<dbReference type="PROSITE" id="PS00028">
    <property type="entry name" value="ZINC_FINGER_C2H2_1"/>
    <property type="match status" value="1"/>
</dbReference>
<gene>
    <name evidence="9" type="primary">LOC109467265</name>
</gene>
<dbReference type="InterPro" id="IPR036236">
    <property type="entry name" value="Znf_C2H2_sf"/>
</dbReference>
<dbReference type="GO" id="GO:0008270">
    <property type="term" value="F:zinc ion binding"/>
    <property type="evidence" value="ECO:0007669"/>
    <property type="project" value="UniProtKB-KW"/>
</dbReference>
<protein>
    <submittedName>
        <fullName evidence="9">Zinc finger protein 37-like</fullName>
    </submittedName>
</protein>
<dbReference type="RefSeq" id="XP_019620769.1">
    <property type="nucleotide sequence ID" value="XM_019765210.1"/>
</dbReference>
<dbReference type="PROSITE" id="PS50157">
    <property type="entry name" value="ZINC_FINGER_C2H2_2"/>
    <property type="match status" value="5"/>
</dbReference>
<dbReference type="GO" id="GO:0045944">
    <property type="term" value="P:positive regulation of transcription by RNA polymerase II"/>
    <property type="evidence" value="ECO:0007669"/>
    <property type="project" value="TreeGrafter"/>
</dbReference>
<dbReference type="SUPFAM" id="SSF57667">
    <property type="entry name" value="beta-beta-alpha zinc fingers"/>
    <property type="match status" value="4"/>
</dbReference>
<sequence>MADRHILGLSQEVTLSVLPRLHLEELVLELGRRNIQRDGQTDRADTQTDNMYRADLVRELSAVMMREYQGAIVKVTTETQHSSQNTTSVTIENIGQTKRVQSYTQQGVVSGVVETDTQQQTELQSVESFAGECESDNEYDPFTPEDYSAESSDSPEATADEPDTSKVSDDRMDVDKMQPSGNASSSLVLDADIVLTEVKVQDADLQANHAHAECDEEGIDLVPTETTCTETLDSTDDATEQLEMSELEQSETQKERNTTDIKPEHSEKAPSFGIKTRGKEKKQKENTTCIYERKDQLKKEKRVVTRKQKQYVCSTCDYVTLSKKCLVVHIRKHTGEKPFTCSECSYAGTSSSALVKHRARHRDQEEKPYKCTQCDYAAAAKNSLQCHMGSKHGVFNFMCEVCGFRFGTLGNLNRHVATHSNVRRFKCPHCDYAAAEKTTLTSHIKAKHTENRIKPFACDKCPFRAQEKGDLTRHLKRHDKKKILKCTLCDFASHTKCGLKTHQAEHKGGPIFSCDLCSYKTYQT</sequence>
<evidence type="ECO:0000256" key="3">
    <source>
        <dbReference type="ARBA" id="ARBA00022771"/>
    </source>
</evidence>
<evidence type="ECO:0000259" key="7">
    <source>
        <dbReference type="PROSITE" id="PS50157"/>
    </source>
</evidence>
<accession>A0A6P4YFL1</accession>
<dbReference type="Pfam" id="PF00096">
    <property type="entry name" value="zf-C2H2"/>
    <property type="match status" value="1"/>
</dbReference>
<evidence type="ECO:0000256" key="2">
    <source>
        <dbReference type="ARBA" id="ARBA00022737"/>
    </source>
</evidence>
<keyword evidence="2" id="KW-0677">Repeat</keyword>
<feature type="domain" description="C2H2-type" evidence="7">
    <location>
        <begin position="425"/>
        <end position="453"/>
    </location>
</feature>
<reference evidence="9" key="1">
    <citation type="submission" date="2025-08" db="UniProtKB">
        <authorList>
            <consortium name="RefSeq"/>
        </authorList>
    </citation>
    <scope>IDENTIFICATION</scope>
    <source>
        <tissue evidence="9">Gonad</tissue>
    </source>
</reference>
<organism evidence="8 9">
    <name type="scientific">Branchiostoma belcheri</name>
    <name type="common">Amphioxus</name>
    <dbReference type="NCBI Taxonomy" id="7741"/>
    <lineage>
        <taxon>Eukaryota</taxon>
        <taxon>Metazoa</taxon>
        <taxon>Chordata</taxon>
        <taxon>Cephalochordata</taxon>
        <taxon>Leptocardii</taxon>
        <taxon>Amphioxiformes</taxon>
        <taxon>Branchiostomatidae</taxon>
        <taxon>Branchiostoma</taxon>
    </lineage>
</organism>
<dbReference type="KEGG" id="bbel:109467265"/>
<dbReference type="FunFam" id="3.30.160.60:FF:000834">
    <property type="entry name" value="Uncharacterized protein"/>
    <property type="match status" value="1"/>
</dbReference>
<dbReference type="Gene3D" id="3.30.160.60">
    <property type="entry name" value="Classic Zinc Finger"/>
    <property type="match status" value="6"/>
</dbReference>
<evidence type="ECO:0000313" key="9">
    <source>
        <dbReference type="RefSeq" id="XP_019620769.1"/>
    </source>
</evidence>
<dbReference type="GO" id="GO:0005634">
    <property type="term" value="C:nucleus"/>
    <property type="evidence" value="ECO:0007669"/>
    <property type="project" value="TreeGrafter"/>
</dbReference>
<dbReference type="Proteomes" id="UP000515135">
    <property type="component" value="Unplaced"/>
</dbReference>
<feature type="domain" description="C2H2-type" evidence="7">
    <location>
        <begin position="456"/>
        <end position="483"/>
    </location>
</feature>
<dbReference type="FunFam" id="3.30.160.60:FF:000446">
    <property type="entry name" value="Zinc finger protein"/>
    <property type="match status" value="1"/>
</dbReference>
<dbReference type="OrthoDB" id="7849674at2759"/>
<keyword evidence="1" id="KW-0479">Metal-binding</keyword>
<evidence type="ECO:0000256" key="6">
    <source>
        <dbReference type="SAM" id="MobiDB-lite"/>
    </source>
</evidence>
<evidence type="ECO:0000256" key="1">
    <source>
        <dbReference type="ARBA" id="ARBA00022723"/>
    </source>
</evidence>
<keyword evidence="3 5" id="KW-0863">Zinc-finger</keyword>
<feature type="domain" description="C2H2-type" evidence="7">
    <location>
        <begin position="311"/>
        <end position="338"/>
    </location>
</feature>
<evidence type="ECO:0000313" key="8">
    <source>
        <dbReference type="Proteomes" id="UP000515135"/>
    </source>
</evidence>
<feature type="region of interest" description="Disordered" evidence="6">
    <location>
        <begin position="126"/>
        <end position="184"/>
    </location>
</feature>
<keyword evidence="8" id="KW-1185">Reference proteome</keyword>
<dbReference type="PANTHER" id="PTHR24403:SF100">
    <property type="entry name" value="C2H2-TYPE DOMAIN-CONTAINING PROTEIN"/>
    <property type="match status" value="1"/>
</dbReference>
<dbReference type="GeneID" id="109467265"/>
<proteinExistence type="predicted"/>
<feature type="compositionally biased region" description="Basic and acidic residues" evidence="6">
    <location>
        <begin position="251"/>
        <end position="268"/>
    </location>
</feature>
<dbReference type="AlphaFoldDB" id="A0A6P4YFL1"/>
<feature type="compositionally biased region" description="Basic and acidic residues" evidence="6">
    <location>
        <begin position="163"/>
        <end position="176"/>
    </location>
</feature>
<feature type="domain" description="C2H2-type" evidence="7">
    <location>
        <begin position="397"/>
        <end position="424"/>
    </location>
</feature>
<dbReference type="InterPro" id="IPR013087">
    <property type="entry name" value="Znf_C2H2_type"/>
</dbReference>
<name>A0A6P4YFL1_BRABE</name>
<keyword evidence="4" id="KW-0862">Zinc</keyword>
<feature type="domain" description="C2H2-type" evidence="7">
    <location>
        <begin position="339"/>
        <end position="366"/>
    </location>
</feature>
<dbReference type="PANTHER" id="PTHR24403">
    <property type="entry name" value="ZINC FINGER PROTEIN"/>
    <property type="match status" value="1"/>
</dbReference>
<dbReference type="SMART" id="SM00355">
    <property type="entry name" value="ZnF_C2H2"/>
    <property type="match status" value="7"/>
</dbReference>